<dbReference type="Proteomes" id="UP001149163">
    <property type="component" value="Unassembled WGS sequence"/>
</dbReference>
<protein>
    <recommendedName>
        <fullName evidence="5">BZIP domain-containing protein</fullName>
    </recommendedName>
</protein>
<evidence type="ECO:0008006" key="5">
    <source>
        <dbReference type="Google" id="ProtNLM"/>
    </source>
</evidence>
<sequence length="545" mass="61470">MPGSNHSPSDLPLSETLSARSYLELARQGFQLQLQPEDHTPPSILESPLLEAPIESESKSGPRLRPRERRPVRKDSEKTETAPDDRPARKRGRPRLETAKDAAAIEERRLQIRRAQRTYRQKKEATIQTLKTRVELLEQTLQNVSDLLVSVDDDVVSSRTGHSDLSRARQLVLAEIDRARELPADSSHQLGQTPGSLPDVFGYQVALARRDIHGETSSCKHVHEKSNPTHPHPRSPSPLLNRLFPSTTIYTYSYQESDLSRRLQRFCLEHTYRWLADAHSDPTLMSRVFGLLPCIQDMPGVRRNFRRVLQTEIGGPLEVNKLPFYTLGGAGTHFPRSGTDGRPVYPENSRRPGKILRRLARILRRGGISDWDEDWSGDLEPDLGDEQGEEVRSMSEDDRLRALDLEGEWFDCHDVQGYLEHCGIIADGSSLWVEVPAATVDALYSPSPGRASDYSASQFYVSPGELSSSDISEPQYLGQSTHILDVESFFDCECGRHPAFSINLSHRLKPSLVLLANFRILGRAPGFRLWDVDAALRTAIHRRSF</sequence>
<dbReference type="PANTHER" id="PTHR40618:SF1">
    <property type="entry name" value="B-ZIP TRANSCRIPTION FACTOR (EUROFUNG)"/>
    <property type="match status" value="1"/>
</dbReference>
<dbReference type="CDD" id="cd14688">
    <property type="entry name" value="bZIP_YAP"/>
    <property type="match status" value="1"/>
</dbReference>
<accession>A0A9W9IGY3</accession>
<dbReference type="InterPro" id="IPR046347">
    <property type="entry name" value="bZIP_sf"/>
</dbReference>
<keyword evidence="1" id="KW-0175">Coiled coil</keyword>
<dbReference type="Gene3D" id="1.20.5.170">
    <property type="match status" value="1"/>
</dbReference>
<feature type="compositionally biased region" description="Basic residues" evidence="2">
    <location>
        <begin position="62"/>
        <end position="72"/>
    </location>
</feature>
<dbReference type="RefSeq" id="XP_056547795.1">
    <property type="nucleotide sequence ID" value="XM_056684189.1"/>
</dbReference>
<reference evidence="3" key="2">
    <citation type="journal article" date="2023" name="IMA Fungus">
        <title>Comparative genomic study of the Penicillium genus elucidates a diverse pangenome and 15 lateral gene transfer events.</title>
        <authorList>
            <person name="Petersen C."/>
            <person name="Sorensen T."/>
            <person name="Nielsen M.R."/>
            <person name="Sondergaard T.E."/>
            <person name="Sorensen J.L."/>
            <person name="Fitzpatrick D.A."/>
            <person name="Frisvad J.C."/>
            <person name="Nielsen K.L."/>
        </authorList>
    </citation>
    <scope>NUCLEOTIDE SEQUENCE</scope>
    <source>
        <strain evidence="3">IBT 26290</strain>
    </source>
</reference>
<comment type="caution">
    <text evidence="3">The sequence shown here is derived from an EMBL/GenBank/DDBJ whole genome shotgun (WGS) entry which is preliminary data.</text>
</comment>
<dbReference type="PANTHER" id="PTHR40618">
    <property type="entry name" value="B-ZIP TRANSCRIPTION FACTOR (EUROFUNG)-RELATED"/>
    <property type="match status" value="1"/>
</dbReference>
<feature type="compositionally biased region" description="Basic and acidic residues" evidence="2">
    <location>
        <begin position="94"/>
        <end position="104"/>
    </location>
</feature>
<dbReference type="AlphaFoldDB" id="A0A9W9IGY3"/>
<dbReference type="GO" id="GO:0003700">
    <property type="term" value="F:DNA-binding transcription factor activity"/>
    <property type="evidence" value="ECO:0007669"/>
    <property type="project" value="InterPro"/>
</dbReference>
<dbReference type="GeneID" id="81423365"/>
<feature type="region of interest" description="Disordered" evidence="2">
    <location>
        <begin position="32"/>
        <end position="104"/>
    </location>
</feature>
<dbReference type="EMBL" id="JAPQKN010000001">
    <property type="protein sequence ID" value="KAJ5176187.1"/>
    <property type="molecule type" value="Genomic_DNA"/>
</dbReference>
<evidence type="ECO:0000313" key="4">
    <source>
        <dbReference type="Proteomes" id="UP001149163"/>
    </source>
</evidence>
<feature type="region of interest" description="Disordered" evidence="2">
    <location>
        <begin position="216"/>
        <end position="240"/>
    </location>
</feature>
<organism evidence="3 4">
    <name type="scientific">Penicillium canariense</name>
    <dbReference type="NCBI Taxonomy" id="189055"/>
    <lineage>
        <taxon>Eukaryota</taxon>
        <taxon>Fungi</taxon>
        <taxon>Dikarya</taxon>
        <taxon>Ascomycota</taxon>
        <taxon>Pezizomycotina</taxon>
        <taxon>Eurotiomycetes</taxon>
        <taxon>Eurotiomycetidae</taxon>
        <taxon>Eurotiales</taxon>
        <taxon>Aspergillaceae</taxon>
        <taxon>Penicillium</taxon>
    </lineage>
</organism>
<proteinExistence type="predicted"/>
<evidence type="ECO:0000313" key="3">
    <source>
        <dbReference type="EMBL" id="KAJ5176187.1"/>
    </source>
</evidence>
<name>A0A9W9IGY3_9EURO</name>
<dbReference type="OrthoDB" id="545169at2759"/>
<evidence type="ECO:0000256" key="1">
    <source>
        <dbReference type="SAM" id="Coils"/>
    </source>
</evidence>
<gene>
    <name evidence="3" type="ORF">N7482_002064</name>
</gene>
<reference evidence="3" key="1">
    <citation type="submission" date="2022-11" db="EMBL/GenBank/DDBJ databases">
        <authorList>
            <person name="Petersen C."/>
        </authorList>
    </citation>
    <scope>NUCLEOTIDE SEQUENCE</scope>
    <source>
        <strain evidence="3">IBT 26290</strain>
    </source>
</reference>
<dbReference type="SUPFAM" id="SSF57959">
    <property type="entry name" value="Leucine zipper domain"/>
    <property type="match status" value="1"/>
</dbReference>
<feature type="compositionally biased region" description="Basic and acidic residues" evidence="2">
    <location>
        <begin position="73"/>
        <end position="87"/>
    </location>
</feature>
<evidence type="ECO:0000256" key="2">
    <source>
        <dbReference type="SAM" id="MobiDB-lite"/>
    </source>
</evidence>
<feature type="coiled-coil region" evidence="1">
    <location>
        <begin position="105"/>
        <end position="147"/>
    </location>
</feature>
<keyword evidence="4" id="KW-1185">Reference proteome</keyword>